<dbReference type="Proteomes" id="UP000182652">
    <property type="component" value="Unassembled WGS sequence"/>
</dbReference>
<dbReference type="OrthoDB" id="4954719at2"/>
<accession>A0A1H4JNJ9</accession>
<organism evidence="1 2">
    <name type="scientific">Arthrobacter woluwensis</name>
    <dbReference type="NCBI Taxonomy" id="156980"/>
    <lineage>
        <taxon>Bacteria</taxon>
        <taxon>Bacillati</taxon>
        <taxon>Actinomycetota</taxon>
        <taxon>Actinomycetes</taxon>
        <taxon>Micrococcales</taxon>
        <taxon>Micrococcaceae</taxon>
        <taxon>Arthrobacter</taxon>
    </lineage>
</organism>
<dbReference type="AlphaFoldDB" id="A0A1H4JNJ9"/>
<evidence type="ECO:0000313" key="2">
    <source>
        <dbReference type="Proteomes" id="UP000182652"/>
    </source>
</evidence>
<dbReference type="RefSeq" id="WP_066216581.1">
    <property type="nucleotide sequence ID" value="NZ_FNSN01000003.1"/>
</dbReference>
<dbReference type="STRING" id="156980.SAMN04489745_0264"/>
<gene>
    <name evidence="1" type="ORF">SAMN04489745_0264</name>
</gene>
<proteinExistence type="predicted"/>
<evidence type="ECO:0000313" key="1">
    <source>
        <dbReference type="EMBL" id="SEB47268.1"/>
    </source>
</evidence>
<reference evidence="1 2" key="1">
    <citation type="submission" date="2016-10" db="EMBL/GenBank/DDBJ databases">
        <authorList>
            <person name="de Groot N.N."/>
        </authorList>
    </citation>
    <scope>NUCLEOTIDE SEQUENCE [LARGE SCALE GENOMIC DNA]</scope>
    <source>
        <strain evidence="1 2">DSM 10495</strain>
    </source>
</reference>
<dbReference type="EMBL" id="FNSN01000003">
    <property type="protein sequence ID" value="SEB47268.1"/>
    <property type="molecule type" value="Genomic_DNA"/>
</dbReference>
<keyword evidence="2" id="KW-1185">Reference proteome</keyword>
<protein>
    <submittedName>
        <fullName evidence="1">Uncharacterized protein</fullName>
    </submittedName>
</protein>
<sequence length="102" mass="10977">MESRQIVLARAAENAARASTALADAEVRLERHDDGWVLHAVYTVAGSSTTVAAMALVEQRLIPDLEEVLGGAFVQRHIRFAVESGSASRLHRLPESASLVSL</sequence>
<name>A0A1H4JNJ9_9MICC</name>